<proteinExistence type="predicted"/>
<accession>A0A0F8WA12</accession>
<gene>
    <name evidence="1" type="ORF">LCGC14_3092690</name>
</gene>
<feature type="non-terminal residue" evidence="1">
    <location>
        <position position="1"/>
    </location>
</feature>
<feature type="non-terminal residue" evidence="1">
    <location>
        <position position="347"/>
    </location>
</feature>
<comment type="caution">
    <text evidence="1">The sequence shown here is derived from an EMBL/GenBank/DDBJ whole genome shotgun (WGS) entry which is preliminary data.</text>
</comment>
<name>A0A0F8WA12_9ZZZZ</name>
<dbReference type="AlphaFoldDB" id="A0A0F8WA12"/>
<evidence type="ECO:0000313" key="1">
    <source>
        <dbReference type="EMBL" id="KKK53647.1"/>
    </source>
</evidence>
<organism evidence="1">
    <name type="scientific">marine sediment metagenome</name>
    <dbReference type="NCBI Taxonomy" id="412755"/>
    <lineage>
        <taxon>unclassified sequences</taxon>
        <taxon>metagenomes</taxon>
        <taxon>ecological metagenomes</taxon>
    </lineage>
</organism>
<sequence length="347" mass="39553">IQGDFGGRGELWPTGYRSGHKWNTKQLDFMLAPGCTIRGQSFYSAQRGRHPPLWIIDDPEDRKTVRNLGHRAEFMLALFARGVGMMSAGTNVLWITTLILGGVCHSAMRGELAEDEEDFEDIKEEVGDIRWDQWTRLNYDLLQEDKDGGMHSIYPDYIKAEDFEQKEKSMGKREALSEFRGIAIAAGEFAFVREPFRHGYMHCRSNGVDYMFDMKTGQIMDWREFVQSLFIVGACDPADSTKHENCYGAGIVVGRSPDGVLYVLDAHIKRQLAEDLVYSVLDMGQEWGAKRFGFERASLQSIIIRIAKRYAAERRNRGKDMPSIIPVSVAHQRKAQRILATLRPLYT</sequence>
<protein>
    <submittedName>
        <fullName evidence="1">Uncharacterized protein</fullName>
    </submittedName>
</protein>
<dbReference type="EMBL" id="LAZR01066396">
    <property type="protein sequence ID" value="KKK53647.1"/>
    <property type="molecule type" value="Genomic_DNA"/>
</dbReference>
<reference evidence="1" key="1">
    <citation type="journal article" date="2015" name="Nature">
        <title>Complex archaea that bridge the gap between prokaryotes and eukaryotes.</title>
        <authorList>
            <person name="Spang A."/>
            <person name="Saw J.H."/>
            <person name="Jorgensen S.L."/>
            <person name="Zaremba-Niedzwiedzka K."/>
            <person name="Martijn J."/>
            <person name="Lind A.E."/>
            <person name="van Eijk R."/>
            <person name="Schleper C."/>
            <person name="Guy L."/>
            <person name="Ettema T.J."/>
        </authorList>
    </citation>
    <scope>NUCLEOTIDE SEQUENCE</scope>
</reference>